<keyword evidence="2" id="KW-1185">Reference proteome</keyword>
<sequence>MLTIKTIPTLLKIVGKLDIKPAVEMLKGLDIFEDAKDAKDAMKQFSREKVGILACEILCELTPQLGKIADDLPPLVAAYYDISLEEAYKKDAAEVINDLINDEGIVSFFKRALRKKVEQGA</sequence>
<evidence type="ECO:0000313" key="1">
    <source>
        <dbReference type="EMBL" id="MBC5728147.1"/>
    </source>
</evidence>
<dbReference type="Proteomes" id="UP000636755">
    <property type="component" value="Unassembled WGS sequence"/>
</dbReference>
<name>A0ABR7HKZ8_9FIRM</name>
<accession>A0ABR7HKZ8</accession>
<gene>
    <name evidence="1" type="ORF">H8R91_06380</name>
</gene>
<dbReference type="RefSeq" id="WP_186935312.1">
    <property type="nucleotide sequence ID" value="NZ_JACOPS010000002.1"/>
</dbReference>
<organism evidence="1 2">
    <name type="scientific">Ruminococcus intestinalis</name>
    <dbReference type="NCBI Taxonomy" id="2763066"/>
    <lineage>
        <taxon>Bacteria</taxon>
        <taxon>Bacillati</taxon>
        <taxon>Bacillota</taxon>
        <taxon>Clostridia</taxon>
        <taxon>Eubacteriales</taxon>
        <taxon>Oscillospiraceae</taxon>
        <taxon>Ruminococcus</taxon>
    </lineage>
</organism>
<evidence type="ECO:0000313" key="2">
    <source>
        <dbReference type="Proteomes" id="UP000636755"/>
    </source>
</evidence>
<proteinExistence type="predicted"/>
<protein>
    <submittedName>
        <fullName evidence="1">Uncharacterized protein</fullName>
    </submittedName>
</protein>
<reference evidence="1 2" key="1">
    <citation type="submission" date="2020-08" db="EMBL/GenBank/DDBJ databases">
        <title>Genome public.</title>
        <authorList>
            <person name="Liu C."/>
            <person name="Sun Q."/>
        </authorList>
    </citation>
    <scope>NUCLEOTIDE SEQUENCE [LARGE SCALE GENOMIC DNA]</scope>
    <source>
        <strain evidence="1 2">NSJ-71</strain>
    </source>
</reference>
<comment type="caution">
    <text evidence="1">The sequence shown here is derived from an EMBL/GenBank/DDBJ whole genome shotgun (WGS) entry which is preliminary data.</text>
</comment>
<dbReference type="EMBL" id="JACOPS010000002">
    <property type="protein sequence ID" value="MBC5728147.1"/>
    <property type="molecule type" value="Genomic_DNA"/>
</dbReference>